<dbReference type="EMBL" id="CM044704">
    <property type="protein sequence ID" value="KAI5668659.1"/>
    <property type="molecule type" value="Genomic_DNA"/>
</dbReference>
<comment type="caution">
    <text evidence="1">The sequence shown here is derived from an EMBL/GenBank/DDBJ whole genome shotgun (WGS) entry which is preliminary data.</text>
</comment>
<dbReference type="Proteomes" id="UP001060085">
    <property type="component" value="Linkage Group LG04"/>
</dbReference>
<name>A0ACC0B7M7_CATRO</name>
<evidence type="ECO:0000313" key="2">
    <source>
        <dbReference type="Proteomes" id="UP001060085"/>
    </source>
</evidence>
<evidence type="ECO:0000313" key="1">
    <source>
        <dbReference type="EMBL" id="KAI5668659.1"/>
    </source>
</evidence>
<accession>A0ACC0B7M7</accession>
<protein>
    <submittedName>
        <fullName evidence="1">Uncharacterized protein</fullName>
    </submittedName>
</protein>
<reference evidence="2" key="1">
    <citation type="journal article" date="2023" name="Nat. Plants">
        <title>Single-cell RNA sequencing provides a high-resolution roadmap for understanding the multicellular compartmentation of specialized metabolism.</title>
        <authorList>
            <person name="Sun S."/>
            <person name="Shen X."/>
            <person name="Li Y."/>
            <person name="Li Y."/>
            <person name="Wang S."/>
            <person name="Li R."/>
            <person name="Zhang H."/>
            <person name="Shen G."/>
            <person name="Guo B."/>
            <person name="Wei J."/>
            <person name="Xu J."/>
            <person name="St-Pierre B."/>
            <person name="Chen S."/>
            <person name="Sun C."/>
        </authorList>
    </citation>
    <scope>NUCLEOTIDE SEQUENCE [LARGE SCALE GENOMIC DNA]</scope>
</reference>
<proteinExistence type="predicted"/>
<organism evidence="1 2">
    <name type="scientific">Catharanthus roseus</name>
    <name type="common">Madagascar periwinkle</name>
    <name type="synonym">Vinca rosea</name>
    <dbReference type="NCBI Taxonomy" id="4058"/>
    <lineage>
        <taxon>Eukaryota</taxon>
        <taxon>Viridiplantae</taxon>
        <taxon>Streptophyta</taxon>
        <taxon>Embryophyta</taxon>
        <taxon>Tracheophyta</taxon>
        <taxon>Spermatophyta</taxon>
        <taxon>Magnoliopsida</taxon>
        <taxon>eudicotyledons</taxon>
        <taxon>Gunneridae</taxon>
        <taxon>Pentapetalae</taxon>
        <taxon>asterids</taxon>
        <taxon>lamiids</taxon>
        <taxon>Gentianales</taxon>
        <taxon>Apocynaceae</taxon>
        <taxon>Rauvolfioideae</taxon>
        <taxon>Vinceae</taxon>
        <taxon>Catharanthinae</taxon>
        <taxon>Catharanthus</taxon>
    </lineage>
</organism>
<gene>
    <name evidence="1" type="ORF">M9H77_18512</name>
</gene>
<sequence>MKIFWGFNHRWKNTFSVASLLRKEKKKNENRDINDGRRGDADLGLVTDRTSRVEERPVTDSSRGVRGRHSTSDIPVTPTPLAPSFHHGTGEAGSSTQPPAVPFRSRPPLHPHLSHTPVPYEPYGSAHPPSHHKDIVYDPYLQAPTVVRPRIPYRSAIQRVEFFDQMLGAAHQDSSCSTHGYSHAEYGVSSSDPYVPGPADRVSEGDRVFGEEQERVRSLHIQGEAEERGDGDGDGGDSDGGDDDGDGGDDDHDDGDDDGDEEQPVYVAPVAPASGSDGRPCHGKGKGLIGSLMSVMSKFAGSRNKRPDVASDVPALTQKRKKVKPSDWEQTEAAERGPVDLDMPMLHCCRHLLRGGSPTRTASTCHRLSREQLIRVVQQNLGLGLTGGLGFNALELHAVATSRQTSQSHQVRVACYL</sequence>
<keyword evidence="2" id="KW-1185">Reference proteome</keyword>